<sequence>MFGIKIPTFLYCILILGTSHSNIYPASEILFPLGSQHARAVKVCQTSCRERDYLWTKCDLRQIVIPLHCTRVGLGPRSFQPTDKSTAYGYKVVLFAVVGGHCSRGIEQVRRSKPSFCNQDYSSQQPQQTLAPVSLALINGQEVVLAHHNGACFDRIMMDLDMSVMNAHMHVDSLIVGMTSRKKEEEEKSFMNAGLDYYYQKPLTIDVVRDLVEKINRNG</sequence>
<feature type="signal peptide" evidence="1">
    <location>
        <begin position="1"/>
        <end position="21"/>
    </location>
</feature>
<dbReference type="AlphaFoldDB" id="A0AAV9MB93"/>
<dbReference type="SUPFAM" id="SSF52172">
    <property type="entry name" value="CheY-like"/>
    <property type="match status" value="1"/>
</dbReference>
<organism evidence="2 3">
    <name type="scientific">Solanum pinnatisectum</name>
    <name type="common">tansyleaf nightshade</name>
    <dbReference type="NCBI Taxonomy" id="50273"/>
    <lineage>
        <taxon>Eukaryota</taxon>
        <taxon>Viridiplantae</taxon>
        <taxon>Streptophyta</taxon>
        <taxon>Embryophyta</taxon>
        <taxon>Tracheophyta</taxon>
        <taxon>Spermatophyta</taxon>
        <taxon>Magnoliopsida</taxon>
        <taxon>eudicotyledons</taxon>
        <taxon>Gunneridae</taxon>
        <taxon>Pentapetalae</taxon>
        <taxon>asterids</taxon>
        <taxon>lamiids</taxon>
        <taxon>Solanales</taxon>
        <taxon>Solanaceae</taxon>
        <taxon>Solanoideae</taxon>
        <taxon>Solaneae</taxon>
        <taxon>Solanum</taxon>
    </lineage>
</organism>
<dbReference type="EMBL" id="JAWPEI010000002">
    <property type="protein sequence ID" value="KAK4734280.1"/>
    <property type="molecule type" value="Genomic_DNA"/>
</dbReference>
<evidence type="ECO:0000313" key="3">
    <source>
        <dbReference type="Proteomes" id="UP001311915"/>
    </source>
</evidence>
<dbReference type="InterPro" id="IPR011006">
    <property type="entry name" value="CheY-like_superfamily"/>
</dbReference>
<protein>
    <recommendedName>
        <fullName evidence="4">Response regulatory domain-containing protein</fullName>
    </recommendedName>
</protein>
<proteinExistence type="predicted"/>
<evidence type="ECO:0008006" key="4">
    <source>
        <dbReference type="Google" id="ProtNLM"/>
    </source>
</evidence>
<dbReference type="Gene3D" id="3.40.50.2300">
    <property type="match status" value="1"/>
</dbReference>
<evidence type="ECO:0000313" key="2">
    <source>
        <dbReference type="EMBL" id="KAK4734280.1"/>
    </source>
</evidence>
<keyword evidence="1" id="KW-0732">Signal</keyword>
<dbReference type="InterPro" id="IPR052048">
    <property type="entry name" value="ST_Response_Regulator"/>
</dbReference>
<dbReference type="Proteomes" id="UP001311915">
    <property type="component" value="Unassembled WGS sequence"/>
</dbReference>
<dbReference type="PANTHER" id="PTHR43228">
    <property type="entry name" value="TWO-COMPONENT RESPONSE REGULATOR"/>
    <property type="match status" value="1"/>
</dbReference>
<comment type="caution">
    <text evidence="2">The sequence shown here is derived from an EMBL/GenBank/DDBJ whole genome shotgun (WGS) entry which is preliminary data.</text>
</comment>
<gene>
    <name evidence="2" type="ORF">R3W88_008541</name>
</gene>
<dbReference type="PANTHER" id="PTHR43228:SF1">
    <property type="entry name" value="TWO-COMPONENT RESPONSE REGULATOR ARR22"/>
    <property type="match status" value="1"/>
</dbReference>
<keyword evidence="3" id="KW-1185">Reference proteome</keyword>
<reference evidence="2 3" key="1">
    <citation type="submission" date="2023-10" db="EMBL/GenBank/DDBJ databases">
        <title>Genome-Wide Identification Analysis in wild type Solanum Pinnatisectum Reveals Some Genes Defensing Phytophthora Infestans.</title>
        <authorList>
            <person name="Sun C."/>
        </authorList>
    </citation>
    <scope>NUCLEOTIDE SEQUENCE [LARGE SCALE GENOMIC DNA]</scope>
    <source>
        <strain evidence="2">LQN</strain>
        <tissue evidence="2">Leaf</tissue>
    </source>
</reference>
<evidence type="ECO:0000256" key="1">
    <source>
        <dbReference type="SAM" id="SignalP"/>
    </source>
</evidence>
<feature type="chain" id="PRO_5043485616" description="Response regulatory domain-containing protein" evidence="1">
    <location>
        <begin position="22"/>
        <end position="219"/>
    </location>
</feature>
<name>A0AAV9MB93_9SOLN</name>
<accession>A0AAV9MB93</accession>